<organism evidence="1">
    <name type="scientific">Arundo donax</name>
    <name type="common">Giant reed</name>
    <name type="synonym">Donax arundinaceus</name>
    <dbReference type="NCBI Taxonomy" id="35708"/>
    <lineage>
        <taxon>Eukaryota</taxon>
        <taxon>Viridiplantae</taxon>
        <taxon>Streptophyta</taxon>
        <taxon>Embryophyta</taxon>
        <taxon>Tracheophyta</taxon>
        <taxon>Spermatophyta</taxon>
        <taxon>Magnoliopsida</taxon>
        <taxon>Liliopsida</taxon>
        <taxon>Poales</taxon>
        <taxon>Poaceae</taxon>
        <taxon>PACMAD clade</taxon>
        <taxon>Arundinoideae</taxon>
        <taxon>Arundineae</taxon>
        <taxon>Arundo</taxon>
    </lineage>
</organism>
<dbReference type="AlphaFoldDB" id="A0A0A8ZP06"/>
<accession>A0A0A8ZP06</accession>
<reference evidence="1" key="2">
    <citation type="journal article" date="2015" name="Data Brief">
        <title>Shoot transcriptome of the giant reed, Arundo donax.</title>
        <authorList>
            <person name="Barrero R.A."/>
            <person name="Guerrero F.D."/>
            <person name="Moolhuijzen P."/>
            <person name="Goolsby J.A."/>
            <person name="Tidwell J."/>
            <person name="Bellgard S.E."/>
            <person name="Bellgard M.I."/>
        </authorList>
    </citation>
    <scope>NUCLEOTIDE SEQUENCE</scope>
    <source>
        <tissue evidence="1">Shoot tissue taken approximately 20 cm above the soil surface</tissue>
    </source>
</reference>
<proteinExistence type="predicted"/>
<reference evidence="1" key="1">
    <citation type="submission" date="2014-09" db="EMBL/GenBank/DDBJ databases">
        <authorList>
            <person name="Magalhaes I.L.F."/>
            <person name="Oliveira U."/>
            <person name="Santos F.R."/>
            <person name="Vidigal T.H.D.A."/>
            <person name="Brescovit A.D."/>
            <person name="Santos A.J."/>
        </authorList>
    </citation>
    <scope>NUCLEOTIDE SEQUENCE</scope>
    <source>
        <tissue evidence="1">Shoot tissue taken approximately 20 cm above the soil surface</tissue>
    </source>
</reference>
<sequence>MQAHLVAASMECAATERLARPAVESMQ</sequence>
<evidence type="ECO:0000313" key="1">
    <source>
        <dbReference type="EMBL" id="JAD41104.1"/>
    </source>
</evidence>
<dbReference type="EMBL" id="GBRH01256791">
    <property type="protein sequence ID" value="JAD41104.1"/>
    <property type="molecule type" value="Transcribed_RNA"/>
</dbReference>
<protein>
    <submittedName>
        <fullName evidence="1">Uncharacterized protein</fullName>
    </submittedName>
</protein>
<name>A0A0A8ZP06_ARUDO</name>